<dbReference type="InterPro" id="IPR036890">
    <property type="entry name" value="HATPase_C_sf"/>
</dbReference>
<dbReference type="OrthoDB" id="9792992at2"/>
<dbReference type="Pfam" id="PF06580">
    <property type="entry name" value="His_kinase"/>
    <property type="match status" value="1"/>
</dbReference>
<name>A0A4U1C390_9SPHI</name>
<keyword evidence="2" id="KW-0812">Transmembrane</keyword>
<proteinExistence type="predicted"/>
<dbReference type="SUPFAM" id="SSF55874">
    <property type="entry name" value="ATPase domain of HSP90 chaperone/DNA topoisomerase II/histidine kinase"/>
    <property type="match status" value="1"/>
</dbReference>
<dbReference type="EMBL" id="SWBP01000002">
    <property type="protein sequence ID" value="TKB98766.1"/>
    <property type="molecule type" value="Genomic_DNA"/>
</dbReference>
<keyword evidence="4" id="KW-0418">Kinase</keyword>
<dbReference type="InterPro" id="IPR050640">
    <property type="entry name" value="Bact_2-comp_sensor_kinase"/>
</dbReference>
<keyword evidence="2" id="KW-0472">Membrane</keyword>
<feature type="coiled-coil region" evidence="1">
    <location>
        <begin position="135"/>
        <end position="164"/>
    </location>
</feature>
<dbReference type="PANTHER" id="PTHR34220:SF7">
    <property type="entry name" value="SENSOR HISTIDINE KINASE YPDA"/>
    <property type="match status" value="1"/>
</dbReference>
<dbReference type="RefSeq" id="WP_136825580.1">
    <property type="nucleotide sequence ID" value="NZ_SWBP01000002.1"/>
</dbReference>
<dbReference type="Proteomes" id="UP000308181">
    <property type="component" value="Unassembled WGS sequence"/>
</dbReference>
<evidence type="ECO:0000256" key="1">
    <source>
        <dbReference type="SAM" id="Coils"/>
    </source>
</evidence>
<keyword evidence="1" id="KW-0175">Coiled coil</keyword>
<evidence type="ECO:0000256" key="2">
    <source>
        <dbReference type="SAM" id="Phobius"/>
    </source>
</evidence>
<protein>
    <submittedName>
        <fullName evidence="4">Sensor histidine kinase</fullName>
    </submittedName>
</protein>
<dbReference type="GO" id="GO:0016020">
    <property type="term" value="C:membrane"/>
    <property type="evidence" value="ECO:0007669"/>
    <property type="project" value="InterPro"/>
</dbReference>
<evidence type="ECO:0000313" key="4">
    <source>
        <dbReference type="EMBL" id="TKB98766.1"/>
    </source>
</evidence>
<accession>A0A4U1C390</accession>
<dbReference type="AlphaFoldDB" id="A0A4U1C390"/>
<dbReference type="Gene3D" id="3.30.565.10">
    <property type="entry name" value="Histidine kinase-like ATPase, C-terminal domain"/>
    <property type="match status" value="1"/>
</dbReference>
<organism evidence="4 5">
    <name type="scientific">Pedobacter cryophilus</name>
    <dbReference type="NCBI Taxonomy" id="2571271"/>
    <lineage>
        <taxon>Bacteria</taxon>
        <taxon>Pseudomonadati</taxon>
        <taxon>Bacteroidota</taxon>
        <taxon>Sphingobacteriia</taxon>
        <taxon>Sphingobacteriales</taxon>
        <taxon>Sphingobacteriaceae</taxon>
        <taxon>Pedobacter</taxon>
    </lineage>
</organism>
<dbReference type="InterPro" id="IPR010559">
    <property type="entry name" value="Sig_transdc_His_kin_internal"/>
</dbReference>
<feature type="transmembrane region" description="Helical" evidence="2">
    <location>
        <begin position="114"/>
        <end position="134"/>
    </location>
</feature>
<keyword evidence="5" id="KW-1185">Reference proteome</keyword>
<gene>
    <name evidence="4" type="ORF">FA046_06520</name>
</gene>
<comment type="caution">
    <text evidence="4">The sequence shown here is derived from an EMBL/GenBank/DDBJ whole genome shotgun (WGS) entry which is preliminary data.</text>
</comment>
<feature type="transmembrane region" description="Helical" evidence="2">
    <location>
        <begin position="45"/>
        <end position="65"/>
    </location>
</feature>
<dbReference type="GO" id="GO:0000155">
    <property type="term" value="F:phosphorelay sensor kinase activity"/>
    <property type="evidence" value="ECO:0007669"/>
    <property type="project" value="InterPro"/>
</dbReference>
<keyword evidence="2" id="KW-1133">Transmembrane helix</keyword>
<keyword evidence="4" id="KW-0808">Transferase</keyword>
<reference evidence="4 5" key="1">
    <citation type="submission" date="2019-04" db="EMBL/GenBank/DDBJ databases">
        <title>Pedobacter sp. AR-3-17 sp. nov., isolated from Arctic soil.</title>
        <authorList>
            <person name="Dahal R.H."/>
            <person name="Kim D.-U."/>
        </authorList>
    </citation>
    <scope>NUCLEOTIDE SEQUENCE [LARGE SCALE GENOMIC DNA]</scope>
    <source>
        <strain evidence="4 5">AR-3-17</strain>
    </source>
</reference>
<evidence type="ECO:0000259" key="3">
    <source>
        <dbReference type="Pfam" id="PF06580"/>
    </source>
</evidence>
<evidence type="ECO:0000313" key="5">
    <source>
        <dbReference type="Proteomes" id="UP000308181"/>
    </source>
</evidence>
<sequence length="344" mass="39285">MAASPLNNKKFKVAFILLFGILTGLQFFALQTFGIPQETALKDSAYSNIILALLCWLISNNLSFYQPTGNKYIYVIIWCMILSVGFCSILEFAFPSINPTNQQYQKFLDLSIPVRYIFSLLLIGTMAAISMLYYNQQEQQELERRKNEAEKLTKEAELASLREKLQPHFLFNSLNSISALTVSKPLEARKMVHQLSDFLRGTLRQEDSLTNLKSELAHLQLYLEIEKVRFGNRLNTLIDAQPNTLDLIIPPMLLQPIVENAIKFGLYDTLEQVTISIKAYFQAPYLIIEIINPYDAKTAHPNKGTGFGLASIQRRLQLLYNRNDLLIAHPTKNQFITTIQIPQT</sequence>
<feature type="domain" description="Signal transduction histidine kinase internal region" evidence="3">
    <location>
        <begin position="156"/>
        <end position="234"/>
    </location>
</feature>
<dbReference type="PANTHER" id="PTHR34220">
    <property type="entry name" value="SENSOR HISTIDINE KINASE YPDA"/>
    <property type="match status" value="1"/>
</dbReference>
<feature type="transmembrane region" description="Helical" evidence="2">
    <location>
        <begin position="72"/>
        <end position="94"/>
    </location>
</feature>